<accession>A0A1L7W8E3</accession>
<proteinExistence type="predicted"/>
<name>A0A1L7W8E3_FUSPR</name>
<dbReference type="SUPFAM" id="SSF57701">
    <property type="entry name" value="Zn2/Cys6 DNA-binding domain"/>
    <property type="match status" value="1"/>
</dbReference>
<dbReference type="Proteomes" id="UP000183971">
    <property type="component" value="Unassembled WGS sequence"/>
</dbReference>
<comment type="caution">
    <text evidence="3">The sequence shown here is derived from an EMBL/GenBank/DDBJ whole genome shotgun (WGS) entry which is preliminary data.</text>
</comment>
<dbReference type="GO" id="GO:0008270">
    <property type="term" value="F:zinc ion binding"/>
    <property type="evidence" value="ECO:0007669"/>
    <property type="project" value="InterPro"/>
</dbReference>
<dbReference type="PROSITE" id="PS50048">
    <property type="entry name" value="ZN2_CY6_FUNGAL_2"/>
    <property type="match status" value="1"/>
</dbReference>
<feature type="domain" description="Zn(2)-C6 fungal-type" evidence="2">
    <location>
        <begin position="7"/>
        <end position="37"/>
    </location>
</feature>
<evidence type="ECO:0000313" key="3">
    <source>
        <dbReference type="EMBL" id="CZR48721.1"/>
    </source>
</evidence>
<dbReference type="GeneID" id="42048843"/>
<dbReference type="CDD" id="cd00067">
    <property type="entry name" value="GAL4"/>
    <property type="match status" value="1"/>
</dbReference>
<gene>
    <name evidence="3" type="ORF">FPRO_03958</name>
</gene>
<protein>
    <recommendedName>
        <fullName evidence="2">Zn(2)-C6 fungal-type domain-containing protein</fullName>
    </recommendedName>
</protein>
<keyword evidence="1" id="KW-0539">Nucleus</keyword>
<dbReference type="Gene3D" id="4.10.240.10">
    <property type="entry name" value="Zn(2)-C6 fungal-type DNA-binding domain"/>
    <property type="match status" value="1"/>
</dbReference>
<evidence type="ECO:0000259" key="2">
    <source>
        <dbReference type="PROSITE" id="PS50048"/>
    </source>
</evidence>
<dbReference type="EMBL" id="FJOF01000014">
    <property type="protein sequence ID" value="CZR48721.1"/>
    <property type="molecule type" value="Genomic_DNA"/>
</dbReference>
<organism evidence="3 4">
    <name type="scientific">Fusarium proliferatum (strain ET1)</name>
    <name type="common">Orchid endophyte fungus</name>
    <dbReference type="NCBI Taxonomy" id="1227346"/>
    <lineage>
        <taxon>Eukaryota</taxon>
        <taxon>Fungi</taxon>
        <taxon>Dikarya</taxon>
        <taxon>Ascomycota</taxon>
        <taxon>Pezizomycotina</taxon>
        <taxon>Sordariomycetes</taxon>
        <taxon>Hypocreomycetidae</taxon>
        <taxon>Hypocreales</taxon>
        <taxon>Nectriaceae</taxon>
        <taxon>Fusarium</taxon>
        <taxon>Fusarium fujikuroi species complex</taxon>
    </lineage>
</organism>
<dbReference type="AlphaFoldDB" id="A0A1L7W8E3"/>
<sequence>MGFLQRSCQACVKARRRCNLASPCCERCSTKRIPCRYANEPAPAPLVIHKETLKSVFKARKLKEEQRSQSLSRLLLHGVLDTRLQIFIRQVLSNDYYDGSRPPLAESDLARLHGLGVMSKPMQNGIQIFNPLHLEIVRVFDQETLHHLSDMLRTFPGQFAEHGKTSFIHSALYNPPLPPPIKQVRDVCYSYHIAGDYLADSRLNALRLTIRRLLRLSKRTSTFADTLAYAQAISLAQIIRLLECHDTSEDEIERDNEEMWALTHQLWQRAPTQLPSTLSPWKAWLFSENVRRTIMVCNILLAVYSSLRRGYTMHSLCVEALPFDVRITLWNADSESAWEAAAWKVPGPYLVTLSQFTEHQQPAIGGSRFEDLLLLAFRR</sequence>
<dbReference type="InterPro" id="IPR001138">
    <property type="entry name" value="Zn2Cys6_DnaBD"/>
</dbReference>
<dbReference type="InterPro" id="IPR036864">
    <property type="entry name" value="Zn2-C6_fun-type_DNA-bd_sf"/>
</dbReference>
<dbReference type="VEuPathDB" id="FungiDB:FPRO_03958"/>
<dbReference type="GO" id="GO:0000981">
    <property type="term" value="F:DNA-binding transcription factor activity, RNA polymerase II-specific"/>
    <property type="evidence" value="ECO:0007669"/>
    <property type="project" value="InterPro"/>
</dbReference>
<dbReference type="RefSeq" id="XP_031089244.1">
    <property type="nucleotide sequence ID" value="XM_031223934.1"/>
</dbReference>
<evidence type="ECO:0000256" key="1">
    <source>
        <dbReference type="ARBA" id="ARBA00023242"/>
    </source>
</evidence>
<keyword evidence="4" id="KW-1185">Reference proteome</keyword>
<evidence type="ECO:0000313" key="4">
    <source>
        <dbReference type="Proteomes" id="UP000183971"/>
    </source>
</evidence>
<reference evidence="4" key="1">
    <citation type="journal article" date="2016" name="Genome Biol. Evol.">
        <title>Comparative 'omics' of the Fusarium fujikuroi species complex highlights differences in genetic potential and metabolite synthesis.</title>
        <authorList>
            <person name="Niehaus E.-M."/>
            <person name="Muensterkoetter M."/>
            <person name="Proctor R.H."/>
            <person name="Brown D.W."/>
            <person name="Sharon A."/>
            <person name="Idan Y."/>
            <person name="Oren-Young L."/>
            <person name="Sieber C.M."/>
            <person name="Novak O."/>
            <person name="Pencik A."/>
            <person name="Tarkowska D."/>
            <person name="Hromadova K."/>
            <person name="Freeman S."/>
            <person name="Maymon M."/>
            <person name="Elazar M."/>
            <person name="Youssef S.A."/>
            <person name="El-Shabrawy E.S.M."/>
            <person name="Shalaby A.B.A."/>
            <person name="Houterman P."/>
            <person name="Brock N.L."/>
            <person name="Burkhardt I."/>
            <person name="Tsavkelova E.A."/>
            <person name="Dickschat J.S."/>
            <person name="Galuszka P."/>
            <person name="Gueldener U."/>
            <person name="Tudzynski B."/>
        </authorList>
    </citation>
    <scope>NUCLEOTIDE SEQUENCE [LARGE SCALE GENOMIC DNA]</scope>
    <source>
        <strain evidence="4">ET1</strain>
    </source>
</reference>